<organism evidence="1 2">
    <name type="scientific">Plasmodium falciparum FCH/4</name>
    <dbReference type="NCBI Taxonomy" id="1036724"/>
    <lineage>
        <taxon>Eukaryota</taxon>
        <taxon>Sar</taxon>
        <taxon>Alveolata</taxon>
        <taxon>Apicomplexa</taxon>
        <taxon>Aconoidasida</taxon>
        <taxon>Haemosporida</taxon>
        <taxon>Plasmodiidae</taxon>
        <taxon>Plasmodium</taxon>
        <taxon>Plasmodium (Laverania)</taxon>
    </lineage>
</organism>
<accession>A0A024VP28</accession>
<sequence>MKDVYMTDEYYFVCFYEYTKNAYNEKKDDKMFSLDNFDCYMDELNELNPYLIRMDTKKKLNDDIYMTYLRLVIKENINYKELCDGECKRKSVDNITKGECEYINIDELANDKKNICIEEKTESNMFYNKLKFINKKQKVWNTKEKMKLILNNDPIRFKKFYMYYKKITFNLINKKNINYLDLIKVMNRKHYNHFSNIFFSSFVHIMSEIKYDYNKTYNFNILKILDKLNVGLKASFYNNKNILLYYYTFQQYFYLYKFLEDKYYSECVLSEYLLLNIKNNKFIENELYNNDLYRMYYYIKFLYLHNILRHTDLLLNFLIYIYYKYFYYNSHAIDHNFTHFIHLFLSIHEESYNNSLIMIEGNKTKENNIDHTNQKDIFVRNLFMSLDKCNYNKLGNNRKNMKNITNDDTLLRNNINNITNDDTLLRNNINNITKLCRKKKLCP</sequence>
<reference evidence="1 2" key="1">
    <citation type="submission" date="2013-02" db="EMBL/GenBank/DDBJ databases">
        <title>The Genome Annotation of Plasmodium falciparum FCH/4.</title>
        <authorList>
            <consortium name="The Broad Institute Genome Sequencing Platform"/>
            <consortium name="The Broad Institute Genome Sequencing Center for Infectious Disease"/>
            <person name="Neafsey D."/>
            <person name="Hoffman S."/>
            <person name="Volkman S."/>
            <person name="Rosenthal P."/>
            <person name="Walker B."/>
            <person name="Young S.K."/>
            <person name="Zeng Q."/>
            <person name="Gargeya S."/>
            <person name="Fitzgerald M."/>
            <person name="Haas B."/>
            <person name="Abouelleil A."/>
            <person name="Allen A.W."/>
            <person name="Alvarado L."/>
            <person name="Arachchi H.M."/>
            <person name="Berlin A.M."/>
            <person name="Chapman S.B."/>
            <person name="Gainer-Dewar J."/>
            <person name="Goldberg J."/>
            <person name="Griggs A."/>
            <person name="Gujja S."/>
            <person name="Hansen M."/>
            <person name="Howarth C."/>
            <person name="Imamovic A."/>
            <person name="Ireland A."/>
            <person name="Larimer J."/>
            <person name="McCowan C."/>
            <person name="Murphy C."/>
            <person name="Pearson M."/>
            <person name="Poon T.W."/>
            <person name="Priest M."/>
            <person name="Roberts A."/>
            <person name="Saif S."/>
            <person name="Shea T."/>
            <person name="Sisk P."/>
            <person name="Sykes S."/>
            <person name="Wortman J."/>
            <person name="Nusbaum C."/>
            <person name="Birren B."/>
        </authorList>
    </citation>
    <scope>NUCLEOTIDE SEQUENCE [LARGE SCALE GENOMIC DNA]</scope>
    <source>
        <strain evidence="1 2">FCH/4</strain>
    </source>
</reference>
<gene>
    <name evidence="1" type="ORF">PFFCH_02926</name>
</gene>
<dbReference type="EMBL" id="KI927957">
    <property type="protein sequence ID" value="ETW29656.1"/>
    <property type="molecule type" value="Genomic_DNA"/>
</dbReference>
<evidence type="ECO:0000313" key="2">
    <source>
        <dbReference type="Proteomes" id="UP000030656"/>
    </source>
</evidence>
<evidence type="ECO:0000313" key="1">
    <source>
        <dbReference type="EMBL" id="ETW29656.1"/>
    </source>
</evidence>
<reference evidence="1 2" key="2">
    <citation type="submission" date="2013-02" db="EMBL/GenBank/DDBJ databases">
        <title>The Genome Sequence of Plasmodium falciparum FCH/4.</title>
        <authorList>
            <consortium name="The Broad Institute Genome Sequencing Platform"/>
            <consortium name="The Broad Institute Genome Sequencing Center for Infectious Disease"/>
            <person name="Neafsey D."/>
            <person name="Cheeseman I."/>
            <person name="Volkman S."/>
            <person name="Adams J."/>
            <person name="Walker B."/>
            <person name="Young S.K."/>
            <person name="Zeng Q."/>
            <person name="Gargeya S."/>
            <person name="Fitzgerald M."/>
            <person name="Haas B."/>
            <person name="Abouelleil A."/>
            <person name="Alvarado L."/>
            <person name="Arachchi H.M."/>
            <person name="Berlin A.M."/>
            <person name="Chapman S.B."/>
            <person name="Dewar J."/>
            <person name="Goldberg J."/>
            <person name="Griggs A."/>
            <person name="Gujja S."/>
            <person name="Hansen M."/>
            <person name="Howarth C."/>
            <person name="Imamovic A."/>
            <person name="Larimer J."/>
            <person name="McCowan C."/>
            <person name="Murphy C."/>
            <person name="Neiman D."/>
            <person name="Pearson M."/>
            <person name="Priest M."/>
            <person name="Roberts A."/>
            <person name="Saif S."/>
            <person name="Shea T."/>
            <person name="Sisk P."/>
            <person name="Sykes S."/>
            <person name="Wortman J."/>
            <person name="Nusbaum C."/>
            <person name="Birren B."/>
        </authorList>
    </citation>
    <scope>NUCLEOTIDE SEQUENCE [LARGE SCALE GENOMIC DNA]</scope>
    <source>
        <strain evidence="1 2">FCH/4</strain>
    </source>
</reference>
<dbReference type="Proteomes" id="UP000030656">
    <property type="component" value="Unassembled WGS sequence"/>
</dbReference>
<name>A0A024VP28_PLAFA</name>
<dbReference type="AlphaFoldDB" id="A0A024VP28"/>
<protein>
    <submittedName>
        <fullName evidence="1">Uncharacterized protein</fullName>
    </submittedName>
</protein>
<proteinExistence type="predicted"/>